<dbReference type="Pfam" id="PF13546">
    <property type="entry name" value="DDE_5"/>
    <property type="match status" value="1"/>
</dbReference>
<dbReference type="EMBL" id="ATHJ01000084">
    <property type="protein sequence ID" value="EPR40255.1"/>
    <property type="molecule type" value="Genomic_DNA"/>
</dbReference>
<gene>
    <name evidence="2" type="ORF">dsmv_2390</name>
</gene>
<keyword evidence="3" id="KW-1185">Reference proteome</keyword>
<evidence type="ECO:0000259" key="1">
    <source>
        <dbReference type="Pfam" id="PF13546"/>
    </source>
</evidence>
<reference evidence="2 3" key="1">
    <citation type="journal article" date="2013" name="Genome Announc.">
        <title>Draft genome sequences for three mercury-methylating, sulfate-reducing bacteria.</title>
        <authorList>
            <person name="Brown S.D."/>
            <person name="Hurt R.A.Jr."/>
            <person name="Gilmour C.C."/>
            <person name="Elias D.A."/>
        </authorList>
    </citation>
    <scope>NUCLEOTIDE SEQUENCE [LARGE SCALE GENOMIC DNA]</scope>
    <source>
        <strain evidence="2 3">DSM 2059</strain>
    </source>
</reference>
<evidence type="ECO:0000313" key="3">
    <source>
        <dbReference type="Proteomes" id="UP000014977"/>
    </source>
</evidence>
<dbReference type="InterPro" id="IPR012337">
    <property type="entry name" value="RNaseH-like_sf"/>
</dbReference>
<dbReference type="eggNOG" id="COG3385">
    <property type="taxonomic scope" value="Bacteria"/>
</dbReference>
<name>S7TU60_DESML</name>
<protein>
    <submittedName>
        <fullName evidence="2">Transposase, IS4 family</fullName>
    </submittedName>
</protein>
<organism evidence="2 3">
    <name type="scientific">Desulfococcus multivorans DSM 2059</name>
    <dbReference type="NCBI Taxonomy" id="1121405"/>
    <lineage>
        <taxon>Bacteria</taxon>
        <taxon>Pseudomonadati</taxon>
        <taxon>Thermodesulfobacteriota</taxon>
        <taxon>Desulfobacteria</taxon>
        <taxon>Desulfobacterales</taxon>
        <taxon>Desulfococcaceae</taxon>
        <taxon>Desulfococcus</taxon>
    </lineage>
</organism>
<comment type="caution">
    <text evidence="2">The sequence shown here is derived from an EMBL/GenBank/DDBJ whole genome shotgun (WGS) entry which is preliminary data.</text>
</comment>
<sequence length="344" mass="39348">MDHSSIVSQSQDPVHVQNKIDDFFGRFKIATLMHRCGVRKHHGHSVRSLTKAIFTLPFVGKNFFRGIVLNNELPFGKDAAYELLKGQTYNWRRLLLSLGLRLFGVFNRLTNDERESVLIIDDSPYDRSRSKWVELLARVWDHSTGRFLKGFRMLTICWPDGTSCLPMDFALLSSSDAEKRLCDSQKALDKRCCAYQRRKEATEKATSHLETMVKRILSAGVSAKYLLMDSWFTMPATVTTLAEHIKIIGMVKKSPKIHYTFNGQSLNLMAIYRRLKKRRGRAKILASTRVMLNDSVAAKPVFVRDKRKKDWLALLSTDTKLADEDIKPATKHPNRISPKTACSL</sequence>
<dbReference type="SUPFAM" id="SSF53098">
    <property type="entry name" value="Ribonuclease H-like"/>
    <property type="match status" value="1"/>
</dbReference>
<accession>S7TU60</accession>
<dbReference type="AlphaFoldDB" id="S7TU60"/>
<dbReference type="RefSeq" id="WP_020877147.1">
    <property type="nucleotide sequence ID" value="NZ_ATHJ01000084.1"/>
</dbReference>
<evidence type="ECO:0000313" key="2">
    <source>
        <dbReference type="EMBL" id="EPR40255.1"/>
    </source>
</evidence>
<proteinExistence type="predicted"/>
<feature type="domain" description="Transposase IS701-like DDE" evidence="1">
    <location>
        <begin position="72"/>
        <end position="261"/>
    </location>
</feature>
<dbReference type="InterPro" id="IPR038721">
    <property type="entry name" value="IS701-like_DDE_dom"/>
</dbReference>
<dbReference type="STRING" id="897.B2D07_18475"/>
<dbReference type="OrthoDB" id="5344740at2"/>
<dbReference type="PATRIC" id="fig|1121405.3.peg.2022"/>
<dbReference type="Proteomes" id="UP000014977">
    <property type="component" value="Unassembled WGS sequence"/>
</dbReference>